<dbReference type="AlphaFoldDB" id="A0A0M0L8W9"/>
<dbReference type="RefSeq" id="WP_053400437.1">
    <property type="nucleotide sequence ID" value="NZ_LILC01000007.1"/>
</dbReference>
<reference evidence="2" key="1">
    <citation type="submission" date="2015-08" db="EMBL/GenBank/DDBJ databases">
        <title>Fjat-14210 dsm16467.</title>
        <authorList>
            <person name="Liu B."/>
            <person name="Wang J."/>
            <person name="Zhu Y."/>
            <person name="Liu G."/>
            <person name="Chen Q."/>
            <person name="Chen Z."/>
            <person name="Lan J."/>
            <person name="Che J."/>
            <person name="Ge C."/>
            <person name="Shi H."/>
            <person name="Pan Z."/>
            <person name="Liu X."/>
        </authorList>
    </citation>
    <scope>NUCLEOTIDE SEQUENCE [LARGE SCALE GENOMIC DNA]</scope>
    <source>
        <strain evidence="2">DSM 16467</strain>
    </source>
</reference>
<keyword evidence="2" id="KW-1185">Reference proteome</keyword>
<gene>
    <name evidence="1" type="ORF">AMD01_05675</name>
</gene>
<comment type="caution">
    <text evidence="1">The sequence shown here is derived from an EMBL/GenBank/DDBJ whole genome shotgun (WGS) entry which is preliminary data.</text>
</comment>
<organism evidence="1 2">
    <name type="scientific">Priestia koreensis</name>
    <dbReference type="NCBI Taxonomy" id="284581"/>
    <lineage>
        <taxon>Bacteria</taxon>
        <taxon>Bacillati</taxon>
        <taxon>Bacillota</taxon>
        <taxon>Bacilli</taxon>
        <taxon>Bacillales</taxon>
        <taxon>Bacillaceae</taxon>
        <taxon>Priestia</taxon>
    </lineage>
</organism>
<name>A0A0M0L8W9_9BACI</name>
<dbReference type="EMBL" id="LILC01000007">
    <property type="protein sequence ID" value="KOO47531.1"/>
    <property type="molecule type" value="Genomic_DNA"/>
</dbReference>
<dbReference type="PATRIC" id="fig|284581.3.peg.4528"/>
<protein>
    <submittedName>
        <fullName evidence="1">Uncharacterized protein</fullName>
    </submittedName>
</protein>
<proteinExistence type="predicted"/>
<sequence>MSKLYMHQIAVFTLTLIVKVLFEALNKSVFHLAPQPTLILSYGIYALSFLCLVYLYKKYSHFSFQKKVTSSIYSFVLSVFVISLALSFLRAVA</sequence>
<dbReference type="STRING" id="284581.AMD01_05675"/>
<evidence type="ECO:0000313" key="2">
    <source>
        <dbReference type="Proteomes" id="UP000037558"/>
    </source>
</evidence>
<accession>A0A0M0L8W9</accession>
<dbReference type="Proteomes" id="UP000037558">
    <property type="component" value="Unassembled WGS sequence"/>
</dbReference>
<evidence type="ECO:0000313" key="1">
    <source>
        <dbReference type="EMBL" id="KOO47531.1"/>
    </source>
</evidence>